<feature type="signal peptide" evidence="1">
    <location>
        <begin position="1"/>
        <end position="33"/>
    </location>
</feature>
<keyword evidence="1" id="KW-0732">Signal</keyword>
<name>A0A2M4DCY1_ANODA</name>
<dbReference type="EMBL" id="GGFL01011153">
    <property type="protein sequence ID" value="MBW75331.1"/>
    <property type="molecule type" value="Transcribed_RNA"/>
</dbReference>
<evidence type="ECO:0000313" key="2">
    <source>
        <dbReference type="EMBL" id="MBW75331.1"/>
    </source>
</evidence>
<proteinExistence type="predicted"/>
<evidence type="ECO:0000256" key="1">
    <source>
        <dbReference type="SAM" id="SignalP"/>
    </source>
</evidence>
<accession>A0A2M4DCY1</accession>
<organism evidence="2">
    <name type="scientific">Anopheles darlingi</name>
    <name type="common">Mosquito</name>
    <dbReference type="NCBI Taxonomy" id="43151"/>
    <lineage>
        <taxon>Eukaryota</taxon>
        <taxon>Metazoa</taxon>
        <taxon>Ecdysozoa</taxon>
        <taxon>Arthropoda</taxon>
        <taxon>Hexapoda</taxon>
        <taxon>Insecta</taxon>
        <taxon>Pterygota</taxon>
        <taxon>Neoptera</taxon>
        <taxon>Endopterygota</taxon>
        <taxon>Diptera</taxon>
        <taxon>Nematocera</taxon>
        <taxon>Culicoidea</taxon>
        <taxon>Culicidae</taxon>
        <taxon>Anophelinae</taxon>
        <taxon>Anopheles</taxon>
    </lineage>
</organism>
<sequence length="156" mass="17035">MTWHRSLLFYHQSYRTLLMILLLLAGCGRRTEGGRRNANQTVPTNRHPHERTPGVIAESRVFLETPGTGGVSAPSYSHHTSALLVVLVSIGGGSFMDRPTHRAPSVFLCFATRAALCALCLSFSFSLSFSLLLEDPAPSVRWTAAVGAAAKRKFLH</sequence>
<dbReference type="AlphaFoldDB" id="A0A2M4DCY1"/>
<reference evidence="2" key="1">
    <citation type="submission" date="2018-01" db="EMBL/GenBank/DDBJ databases">
        <title>An insight into the sialome of Amazonian anophelines.</title>
        <authorList>
            <person name="Ribeiro J.M."/>
            <person name="Scarpassa V."/>
            <person name="Calvo E."/>
        </authorList>
    </citation>
    <scope>NUCLEOTIDE SEQUENCE</scope>
</reference>
<dbReference type="PROSITE" id="PS51257">
    <property type="entry name" value="PROKAR_LIPOPROTEIN"/>
    <property type="match status" value="1"/>
</dbReference>
<protein>
    <submittedName>
        <fullName evidence="2">Putative secreted protein</fullName>
    </submittedName>
</protein>
<feature type="chain" id="PRO_5014863193" evidence="1">
    <location>
        <begin position="34"/>
        <end position="156"/>
    </location>
</feature>